<evidence type="ECO:0000313" key="1">
    <source>
        <dbReference type="EMBL" id="TKC18175.1"/>
    </source>
</evidence>
<dbReference type="AlphaFoldDB" id="A0A4U1D6E9"/>
<name>A0A4U1D6E9_9BACI</name>
<dbReference type="EMBL" id="SWBM01000001">
    <property type="protein sequence ID" value="TKC18175.1"/>
    <property type="molecule type" value="Genomic_DNA"/>
</dbReference>
<organism evidence="1 2">
    <name type="scientific">Robertmurraya kyonggiensis</name>
    <dbReference type="NCBI Taxonomy" id="1037680"/>
    <lineage>
        <taxon>Bacteria</taxon>
        <taxon>Bacillati</taxon>
        <taxon>Bacillota</taxon>
        <taxon>Bacilli</taxon>
        <taxon>Bacillales</taxon>
        <taxon>Bacillaceae</taxon>
        <taxon>Robertmurraya</taxon>
    </lineage>
</organism>
<keyword evidence="2" id="KW-1185">Reference proteome</keyword>
<gene>
    <name evidence="1" type="ORF">FA727_01055</name>
</gene>
<comment type="caution">
    <text evidence="1">The sequence shown here is derived from an EMBL/GenBank/DDBJ whole genome shotgun (WGS) entry which is preliminary data.</text>
</comment>
<sequence length="71" mass="8381">MVLTLFATSLRGRKAYKDVKGMVYLECTVCYSIKIEDSFQKEKTGFLGRRFNCCNCRNEQNRQYREKRALA</sequence>
<accession>A0A4U1D6E9</accession>
<protein>
    <submittedName>
        <fullName evidence="1">Uncharacterized protein</fullName>
    </submittedName>
</protein>
<evidence type="ECO:0000313" key="2">
    <source>
        <dbReference type="Proteomes" id="UP000307756"/>
    </source>
</evidence>
<dbReference type="Proteomes" id="UP000307756">
    <property type="component" value="Unassembled WGS sequence"/>
</dbReference>
<proteinExistence type="predicted"/>
<reference evidence="1 2" key="1">
    <citation type="journal article" date="2011" name="J. Microbiol.">
        <title>Bacillus kyonggiensis sp. nov., isolated from soil of a lettuce field.</title>
        <authorList>
            <person name="Dong K."/>
            <person name="Lee S."/>
        </authorList>
    </citation>
    <scope>NUCLEOTIDE SEQUENCE [LARGE SCALE GENOMIC DNA]</scope>
    <source>
        <strain evidence="1 2">NB22</strain>
    </source>
</reference>